<organism evidence="1 2">
    <name type="scientific">Rathayibacter festucae DSM 15932</name>
    <dbReference type="NCBI Taxonomy" id="1328866"/>
    <lineage>
        <taxon>Bacteria</taxon>
        <taxon>Bacillati</taxon>
        <taxon>Actinomycetota</taxon>
        <taxon>Actinomycetes</taxon>
        <taxon>Micrococcales</taxon>
        <taxon>Microbacteriaceae</taxon>
        <taxon>Rathayibacter</taxon>
    </lineage>
</organism>
<dbReference type="RefSeq" id="WP_127888017.1">
    <property type="nucleotide sequence ID" value="NZ_CP028137.1"/>
</dbReference>
<name>A0A3T0T4N9_9MICO</name>
<dbReference type="KEGG" id="rfs:C1I64_16995"/>
<evidence type="ECO:0000313" key="1">
    <source>
        <dbReference type="EMBL" id="AZZ53563.1"/>
    </source>
</evidence>
<accession>A0A3T0T4N9</accession>
<dbReference type="AlphaFoldDB" id="A0A3T0T4N9"/>
<gene>
    <name evidence="1" type="ORF">C1I64_16995</name>
</gene>
<protein>
    <submittedName>
        <fullName evidence="1">Uncharacterized protein</fullName>
    </submittedName>
</protein>
<dbReference type="Proteomes" id="UP000285317">
    <property type="component" value="Chromosome"/>
</dbReference>
<dbReference type="EMBL" id="CP028137">
    <property type="protein sequence ID" value="AZZ53563.1"/>
    <property type="molecule type" value="Genomic_DNA"/>
</dbReference>
<reference evidence="1 2" key="1">
    <citation type="submission" date="2018-03" db="EMBL/GenBank/DDBJ databases">
        <title>Bacteriophage NCPPB3778 and a type I-E CRISPR drive the evolution of the US Biological Select Agent, Rathayibacter toxicus.</title>
        <authorList>
            <person name="Davis E.W.II."/>
            <person name="Tabima J.F."/>
            <person name="Weisberg A.J."/>
            <person name="Dantas Lopes L."/>
            <person name="Wiseman M.S."/>
            <person name="Wiseman M.S."/>
            <person name="Pupko T."/>
            <person name="Belcher M.S."/>
            <person name="Sechler A.J."/>
            <person name="Tancos M.A."/>
            <person name="Schroeder B.K."/>
            <person name="Murray T.D."/>
            <person name="Luster D.G."/>
            <person name="Schneider W.L."/>
            <person name="Rogers E."/>
            <person name="Andreote F.D."/>
            <person name="Grunwald N.J."/>
            <person name="Putnam M.L."/>
            <person name="Chang J.H."/>
        </authorList>
    </citation>
    <scope>NUCLEOTIDE SEQUENCE [LARGE SCALE GENOMIC DNA]</scope>
    <source>
        <strain evidence="1 2">DSM 15932</strain>
    </source>
</reference>
<proteinExistence type="predicted"/>
<evidence type="ECO:0000313" key="2">
    <source>
        <dbReference type="Proteomes" id="UP000285317"/>
    </source>
</evidence>
<sequence>MLTLLPPISEPWTVTGLGRTDDGPLDEVLIAVDRGTQEHRFTIRTMRRTGTRLGPRGSVHGTVTDSVATASLAVGCLLLDVLPTDLPTQEARAAMRATEERAQALARDRDGWDVTALPLDGVGYALFTRSIPEGTVAHSDLGWATVAMWSRGPLLDGPFRLADVEPGDDLGEH</sequence>